<feature type="region of interest" description="Disordered" evidence="2">
    <location>
        <begin position="1"/>
        <end position="22"/>
    </location>
</feature>
<feature type="domain" description="Phosphotyrosine protein phosphatase I" evidence="3">
    <location>
        <begin position="21"/>
        <end position="149"/>
    </location>
</feature>
<dbReference type="InterPro" id="IPR023485">
    <property type="entry name" value="Ptyr_pPase"/>
</dbReference>
<dbReference type="RefSeq" id="WP_188127881.1">
    <property type="nucleotide sequence ID" value="NZ_BAAADP010000003.1"/>
</dbReference>
<reference evidence="4 5" key="1">
    <citation type="submission" date="2016-10" db="EMBL/GenBank/DDBJ databases">
        <authorList>
            <person name="Varghese N."/>
            <person name="Submissions S."/>
        </authorList>
    </citation>
    <scope>NUCLEOTIDE SEQUENCE [LARGE SCALE GENOMIC DNA]</scope>
    <source>
        <strain evidence="4 5">CGMCC 1.6377</strain>
    </source>
</reference>
<dbReference type="OrthoDB" id="295776at2157"/>
<dbReference type="Pfam" id="PF01451">
    <property type="entry name" value="LMWPc"/>
    <property type="match status" value="1"/>
</dbReference>
<dbReference type="SUPFAM" id="SSF52788">
    <property type="entry name" value="Phosphotyrosine protein phosphatases I"/>
    <property type="match status" value="1"/>
</dbReference>
<dbReference type="Gene3D" id="3.40.50.2300">
    <property type="match status" value="1"/>
</dbReference>
<dbReference type="GO" id="GO:0046685">
    <property type="term" value="P:response to arsenic-containing substance"/>
    <property type="evidence" value="ECO:0007669"/>
    <property type="project" value="UniProtKB-KW"/>
</dbReference>
<name>A0A1I3ADE7_9EURY</name>
<dbReference type="PANTHER" id="PTHR43428:SF1">
    <property type="entry name" value="ARSENATE REDUCTASE"/>
    <property type="match status" value="1"/>
</dbReference>
<dbReference type="Proteomes" id="UP000323537">
    <property type="component" value="Unassembled WGS sequence"/>
</dbReference>
<sequence length="154" mass="16649">MTSTDTADDGPESNGDGAEPTTLTFMCVRNAGRSQMATAFAERERSERGLEGRVEIVTGGTAPADAVHDVVVEALAEVGLDVNGRTPQHVSEATLAESDFVATMGCSTLELPGVDTDDWDLDDPGERPIEEVRPIRDEIERRVVALFDERFGKR</sequence>
<proteinExistence type="predicted"/>
<dbReference type="AlphaFoldDB" id="A0A1I3ADE7"/>
<evidence type="ECO:0000256" key="1">
    <source>
        <dbReference type="ARBA" id="ARBA00022849"/>
    </source>
</evidence>
<dbReference type="InterPro" id="IPR036196">
    <property type="entry name" value="Ptyr_pPase_sf"/>
</dbReference>
<organism evidence="4 5">
    <name type="scientific">Halorubrum aquaticum</name>
    <dbReference type="NCBI Taxonomy" id="387340"/>
    <lineage>
        <taxon>Archaea</taxon>
        <taxon>Methanobacteriati</taxon>
        <taxon>Methanobacteriota</taxon>
        <taxon>Stenosarchaea group</taxon>
        <taxon>Halobacteria</taxon>
        <taxon>Halobacteriales</taxon>
        <taxon>Haloferacaceae</taxon>
        <taxon>Halorubrum</taxon>
    </lineage>
</organism>
<evidence type="ECO:0000313" key="4">
    <source>
        <dbReference type="EMBL" id="SFH47749.1"/>
    </source>
</evidence>
<evidence type="ECO:0000313" key="5">
    <source>
        <dbReference type="Proteomes" id="UP000323537"/>
    </source>
</evidence>
<dbReference type="EMBL" id="FOPZ01000005">
    <property type="protein sequence ID" value="SFH47749.1"/>
    <property type="molecule type" value="Genomic_DNA"/>
</dbReference>
<keyword evidence="5" id="KW-1185">Reference proteome</keyword>
<protein>
    <submittedName>
        <fullName evidence="4">Protein-tyrosine-phosphatase</fullName>
    </submittedName>
</protein>
<evidence type="ECO:0000256" key="2">
    <source>
        <dbReference type="SAM" id="MobiDB-lite"/>
    </source>
</evidence>
<dbReference type="PANTHER" id="PTHR43428">
    <property type="entry name" value="ARSENATE REDUCTASE"/>
    <property type="match status" value="1"/>
</dbReference>
<dbReference type="SMART" id="SM00226">
    <property type="entry name" value="LMWPc"/>
    <property type="match status" value="1"/>
</dbReference>
<gene>
    <name evidence="4" type="ORF">SAMN04488066_10571</name>
</gene>
<keyword evidence="1" id="KW-0059">Arsenical resistance</keyword>
<evidence type="ECO:0000259" key="3">
    <source>
        <dbReference type="SMART" id="SM00226"/>
    </source>
</evidence>
<feature type="compositionally biased region" description="Acidic residues" evidence="2">
    <location>
        <begin position="1"/>
        <end position="11"/>
    </location>
</feature>
<accession>A0A1I3ADE7</accession>